<name>A0AAV0M811_9ROSI</name>
<organism evidence="1 2">
    <name type="scientific">Linum tenue</name>
    <dbReference type="NCBI Taxonomy" id="586396"/>
    <lineage>
        <taxon>Eukaryota</taxon>
        <taxon>Viridiplantae</taxon>
        <taxon>Streptophyta</taxon>
        <taxon>Embryophyta</taxon>
        <taxon>Tracheophyta</taxon>
        <taxon>Spermatophyta</taxon>
        <taxon>Magnoliopsida</taxon>
        <taxon>eudicotyledons</taxon>
        <taxon>Gunneridae</taxon>
        <taxon>Pentapetalae</taxon>
        <taxon>rosids</taxon>
        <taxon>fabids</taxon>
        <taxon>Malpighiales</taxon>
        <taxon>Linaceae</taxon>
        <taxon>Linum</taxon>
    </lineage>
</organism>
<dbReference type="Proteomes" id="UP001154282">
    <property type="component" value="Unassembled WGS sequence"/>
</dbReference>
<protein>
    <submittedName>
        <fullName evidence="1">Uncharacterized protein</fullName>
    </submittedName>
</protein>
<reference evidence="1" key="1">
    <citation type="submission" date="2022-08" db="EMBL/GenBank/DDBJ databases">
        <authorList>
            <person name="Gutierrez-Valencia J."/>
        </authorList>
    </citation>
    <scope>NUCLEOTIDE SEQUENCE</scope>
</reference>
<evidence type="ECO:0000313" key="2">
    <source>
        <dbReference type="Proteomes" id="UP001154282"/>
    </source>
</evidence>
<accession>A0AAV0M811</accession>
<dbReference type="EMBL" id="CAMGYJ010000007">
    <property type="protein sequence ID" value="CAI0442094.1"/>
    <property type="molecule type" value="Genomic_DNA"/>
</dbReference>
<sequence>MKQPLETIVQHDSRAESHPRPFYGFRHSIYHVGRRLEYVRPHIVEQVDQSVLATKPSNTQRHMLHSRSCSLPVNQVPVHKCILEQRRHSIDIVLPH</sequence>
<evidence type="ECO:0000313" key="1">
    <source>
        <dbReference type="EMBL" id="CAI0442094.1"/>
    </source>
</evidence>
<gene>
    <name evidence="1" type="ORF">LITE_LOCUS27138</name>
</gene>
<comment type="caution">
    <text evidence="1">The sequence shown here is derived from an EMBL/GenBank/DDBJ whole genome shotgun (WGS) entry which is preliminary data.</text>
</comment>
<dbReference type="AlphaFoldDB" id="A0AAV0M811"/>
<keyword evidence="2" id="KW-1185">Reference proteome</keyword>
<feature type="non-terminal residue" evidence="1">
    <location>
        <position position="96"/>
    </location>
</feature>
<proteinExistence type="predicted"/>